<evidence type="ECO:0000259" key="1">
    <source>
        <dbReference type="Pfam" id="PF07603"/>
    </source>
</evidence>
<organism evidence="2">
    <name type="scientific">marine sediment metagenome</name>
    <dbReference type="NCBI Taxonomy" id="412755"/>
    <lineage>
        <taxon>unclassified sequences</taxon>
        <taxon>metagenomes</taxon>
        <taxon>ecological metagenomes</taxon>
    </lineage>
</organism>
<feature type="domain" description="Lcl C-terminal" evidence="1">
    <location>
        <begin position="73"/>
        <end position="191"/>
    </location>
</feature>
<gene>
    <name evidence="2" type="ORF">S01H1_80611</name>
</gene>
<dbReference type="PANTHER" id="PTHR35812:SF1">
    <property type="entry name" value="LIPOPROTEIN"/>
    <property type="match status" value="1"/>
</dbReference>
<name>X0ZKW0_9ZZZZ</name>
<dbReference type="Pfam" id="PF07603">
    <property type="entry name" value="Lcl_C"/>
    <property type="match status" value="1"/>
</dbReference>
<dbReference type="PANTHER" id="PTHR35812">
    <property type="entry name" value="LIPOPROTEIN"/>
    <property type="match status" value="1"/>
</dbReference>
<dbReference type="InterPro" id="IPR011460">
    <property type="entry name" value="Lcl_C"/>
</dbReference>
<sequence>NDPASHLILPDVTGLIPDTGQTKCYDDAGEIACPQSGEAFHGQDAAYTINPPSYVKIDAQGYYLPDSATNWAMVHDLVTGLIWATSNGHHTYTWYDISEDFLSVLNDSSFGGFHDWRLPTLEELRAIVDNGVLHGQTVNTHFFHIAGATYPYYWSSTTFAEDASYAWVLDFDHGGDRKERKSDDHYVLAVRGGKAESIGNLVANADGTVTDTSTGLMW</sequence>
<feature type="non-terminal residue" evidence="2">
    <location>
        <position position="218"/>
    </location>
</feature>
<evidence type="ECO:0000313" key="2">
    <source>
        <dbReference type="EMBL" id="GAG48921.1"/>
    </source>
</evidence>
<dbReference type="AlphaFoldDB" id="X0ZKW0"/>
<feature type="non-terminal residue" evidence="2">
    <location>
        <position position="1"/>
    </location>
</feature>
<protein>
    <recommendedName>
        <fullName evidence="1">Lcl C-terminal domain-containing protein</fullName>
    </recommendedName>
</protein>
<dbReference type="EMBL" id="BARS01054456">
    <property type="protein sequence ID" value="GAG48921.1"/>
    <property type="molecule type" value="Genomic_DNA"/>
</dbReference>
<proteinExistence type="predicted"/>
<reference evidence="2" key="1">
    <citation type="journal article" date="2014" name="Front. Microbiol.">
        <title>High frequency of phylogenetically diverse reductive dehalogenase-homologous genes in deep subseafloor sedimentary metagenomes.</title>
        <authorList>
            <person name="Kawai M."/>
            <person name="Futagami T."/>
            <person name="Toyoda A."/>
            <person name="Takaki Y."/>
            <person name="Nishi S."/>
            <person name="Hori S."/>
            <person name="Arai W."/>
            <person name="Tsubouchi T."/>
            <person name="Morono Y."/>
            <person name="Uchiyama I."/>
            <person name="Ito T."/>
            <person name="Fujiyama A."/>
            <person name="Inagaki F."/>
            <person name="Takami H."/>
        </authorList>
    </citation>
    <scope>NUCLEOTIDE SEQUENCE</scope>
    <source>
        <strain evidence="2">Expedition CK06-06</strain>
    </source>
</reference>
<accession>X0ZKW0</accession>
<comment type="caution">
    <text evidence="2">The sequence shown here is derived from an EMBL/GenBank/DDBJ whole genome shotgun (WGS) entry which is preliminary data.</text>
</comment>